<name>A0A9E6XWT4_9ACTN</name>
<keyword evidence="2" id="KW-1185">Reference proteome</keyword>
<sequence length="161" mass="16609">MARISKASRFTTVRAFSAQLSAGATTGTYISSVASGGTVTNIQFVLRGTLLAEHGTRFRVRTHVWSLGNAGSDPTTTAKVSLYQATIAAATTGFTATLGSEVASSAISGLAPTPRGTIVNGESSDFTIDPSKVYVPVVELLTANLPASTSFTSYVDIIAID</sequence>
<protein>
    <submittedName>
        <fullName evidence="1">Uncharacterized protein</fullName>
    </submittedName>
</protein>
<dbReference type="Proteomes" id="UP001162834">
    <property type="component" value="Chromosome"/>
</dbReference>
<evidence type="ECO:0000313" key="1">
    <source>
        <dbReference type="EMBL" id="UGS35242.1"/>
    </source>
</evidence>
<dbReference type="EMBL" id="CP087164">
    <property type="protein sequence ID" value="UGS35242.1"/>
    <property type="molecule type" value="Genomic_DNA"/>
</dbReference>
<dbReference type="KEGG" id="sbae:DSM104329_01628"/>
<proteinExistence type="predicted"/>
<dbReference type="AlphaFoldDB" id="A0A9E6XWT4"/>
<organism evidence="1 2">
    <name type="scientific">Capillimicrobium parvum</name>
    <dbReference type="NCBI Taxonomy" id="2884022"/>
    <lineage>
        <taxon>Bacteria</taxon>
        <taxon>Bacillati</taxon>
        <taxon>Actinomycetota</taxon>
        <taxon>Thermoleophilia</taxon>
        <taxon>Solirubrobacterales</taxon>
        <taxon>Capillimicrobiaceae</taxon>
        <taxon>Capillimicrobium</taxon>
    </lineage>
</organism>
<accession>A0A9E6XWT4</accession>
<evidence type="ECO:0000313" key="2">
    <source>
        <dbReference type="Proteomes" id="UP001162834"/>
    </source>
</evidence>
<reference evidence="1" key="1">
    <citation type="journal article" date="2022" name="Int. J. Syst. Evol. Microbiol.">
        <title>Pseudomonas aegrilactucae sp. nov. and Pseudomonas morbosilactucae sp. nov., pathogens causing bacterial rot of lettuce in Japan.</title>
        <authorList>
            <person name="Sawada H."/>
            <person name="Fujikawa T."/>
            <person name="Satou M."/>
        </authorList>
    </citation>
    <scope>NUCLEOTIDE SEQUENCE</scope>
    <source>
        <strain evidence="1">0166_1</strain>
    </source>
</reference>
<gene>
    <name evidence="1" type="ORF">DSM104329_01628</name>
</gene>